<keyword evidence="6 7" id="KW-0472">Membrane</keyword>
<gene>
    <name evidence="8" type="ORF">ABID08_002127</name>
</gene>
<accession>A0ABV2ME96</accession>
<evidence type="ECO:0000256" key="5">
    <source>
        <dbReference type="ARBA" id="ARBA00022989"/>
    </source>
</evidence>
<feature type="transmembrane region" description="Helical" evidence="7">
    <location>
        <begin position="36"/>
        <end position="59"/>
    </location>
</feature>
<dbReference type="Pfam" id="PF04226">
    <property type="entry name" value="Transgly_assoc"/>
    <property type="match status" value="1"/>
</dbReference>
<evidence type="ECO:0000256" key="4">
    <source>
        <dbReference type="ARBA" id="ARBA00022692"/>
    </source>
</evidence>
<protein>
    <submittedName>
        <fullName evidence="8">Membrane protein YeaQ/YmgE (Transglycosylase-associated protein family)</fullName>
    </submittedName>
</protein>
<comment type="similarity">
    <text evidence="2">Belongs to the UPF0410 family.</text>
</comment>
<dbReference type="PANTHER" id="PTHR33884">
    <property type="entry name" value="UPF0410 PROTEIN YMGE"/>
    <property type="match status" value="1"/>
</dbReference>
<feature type="transmembrane region" description="Helical" evidence="7">
    <location>
        <begin position="12"/>
        <end position="29"/>
    </location>
</feature>
<dbReference type="PANTHER" id="PTHR33884:SF3">
    <property type="entry name" value="UPF0410 PROTEIN YMGE"/>
    <property type="match status" value="1"/>
</dbReference>
<evidence type="ECO:0000256" key="3">
    <source>
        <dbReference type="ARBA" id="ARBA00022475"/>
    </source>
</evidence>
<evidence type="ECO:0000256" key="1">
    <source>
        <dbReference type="ARBA" id="ARBA00004651"/>
    </source>
</evidence>
<comment type="subcellular location">
    <subcellularLocation>
        <location evidence="1">Cell membrane</location>
        <topology evidence="1">Multi-pass membrane protein</topology>
    </subcellularLocation>
</comment>
<sequence>MRVRAGMEGVGWISAIIIGGLAGWLAGKLMEARYGIFLNIVLGIVGSVVATAILAQFHVQLAGGRLGYFVTGFLGACLLIFLARLVRR</sequence>
<keyword evidence="9" id="KW-1185">Reference proteome</keyword>
<organism evidence="8 9">
    <name type="scientific">Rhizobium binae</name>
    <dbReference type="NCBI Taxonomy" id="1138190"/>
    <lineage>
        <taxon>Bacteria</taxon>
        <taxon>Pseudomonadati</taxon>
        <taxon>Pseudomonadota</taxon>
        <taxon>Alphaproteobacteria</taxon>
        <taxon>Hyphomicrobiales</taxon>
        <taxon>Rhizobiaceae</taxon>
        <taxon>Rhizobium/Agrobacterium group</taxon>
        <taxon>Rhizobium</taxon>
    </lineage>
</organism>
<feature type="transmembrane region" description="Helical" evidence="7">
    <location>
        <begin position="65"/>
        <end position="86"/>
    </location>
</feature>
<evidence type="ECO:0000313" key="8">
    <source>
        <dbReference type="EMBL" id="MET3754770.1"/>
    </source>
</evidence>
<reference evidence="8 9" key="1">
    <citation type="submission" date="2024-06" db="EMBL/GenBank/DDBJ databases">
        <title>Genomic Encyclopedia of Type Strains, Phase IV (KMG-IV): sequencing the most valuable type-strain genomes for metagenomic binning, comparative biology and taxonomic classification.</title>
        <authorList>
            <person name="Goeker M."/>
        </authorList>
    </citation>
    <scope>NUCLEOTIDE SEQUENCE [LARGE SCALE GENOMIC DNA]</scope>
    <source>
        <strain evidence="8 9">DSM 29288</strain>
    </source>
</reference>
<evidence type="ECO:0000256" key="2">
    <source>
        <dbReference type="ARBA" id="ARBA00011006"/>
    </source>
</evidence>
<keyword evidence="3" id="KW-1003">Cell membrane</keyword>
<evidence type="ECO:0000313" key="9">
    <source>
        <dbReference type="Proteomes" id="UP001549077"/>
    </source>
</evidence>
<evidence type="ECO:0000256" key="7">
    <source>
        <dbReference type="SAM" id="Phobius"/>
    </source>
</evidence>
<name>A0ABV2ME96_9HYPH</name>
<proteinExistence type="inferred from homology"/>
<dbReference type="Proteomes" id="UP001549077">
    <property type="component" value="Unassembled WGS sequence"/>
</dbReference>
<keyword evidence="5 7" id="KW-1133">Transmembrane helix</keyword>
<comment type="caution">
    <text evidence="8">The sequence shown here is derived from an EMBL/GenBank/DDBJ whole genome shotgun (WGS) entry which is preliminary data.</text>
</comment>
<dbReference type="InterPro" id="IPR007341">
    <property type="entry name" value="Transgly_assoc"/>
</dbReference>
<evidence type="ECO:0000256" key="6">
    <source>
        <dbReference type="ARBA" id="ARBA00023136"/>
    </source>
</evidence>
<dbReference type="EMBL" id="JBEPMY010000004">
    <property type="protein sequence ID" value="MET3754770.1"/>
    <property type="molecule type" value="Genomic_DNA"/>
</dbReference>
<keyword evidence="4 7" id="KW-0812">Transmembrane</keyword>